<name>A0A7S6VX05_9GAMM</name>
<keyword evidence="2" id="KW-1185">Reference proteome</keyword>
<evidence type="ECO:0000313" key="1">
    <source>
        <dbReference type="EMBL" id="QOW46436.1"/>
    </source>
</evidence>
<evidence type="ECO:0000313" key="2">
    <source>
        <dbReference type="Proteomes" id="UP000593966"/>
    </source>
</evidence>
<protein>
    <submittedName>
        <fullName evidence="1">Uncharacterized protein</fullName>
    </submittedName>
</protein>
<sequence length="60" mass="6940">MAQTAAERKAKEREEKKSLGMTQKAIWLLPETMKIIEAYKDKFNATDEEAINELIKKTLN</sequence>
<proteinExistence type="predicted"/>
<dbReference type="AlphaFoldDB" id="A0A7S6VX05"/>
<accession>A0A7S6VX05</accession>
<dbReference type="Proteomes" id="UP000593966">
    <property type="component" value="Chromosome"/>
</dbReference>
<organism evidence="1 2">
    <name type="scientific">Acinetobacter piscicola</name>
    <dbReference type="NCBI Taxonomy" id="2006115"/>
    <lineage>
        <taxon>Bacteria</taxon>
        <taxon>Pseudomonadati</taxon>
        <taxon>Pseudomonadota</taxon>
        <taxon>Gammaproteobacteria</taxon>
        <taxon>Moraxellales</taxon>
        <taxon>Moraxellaceae</taxon>
        <taxon>Acinetobacter</taxon>
    </lineage>
</organism>
<gene>
    <name evidence="1" type="ORF">G0028_11310</name>
</gene>
<dbReference type="EMBL" id="CP048659">
    <property type="protein sequence ID" value="QOW46436.1"/>
    <property type="molecule type" value="Genomic_DNA"/>
</dbReference>
<dbReference type="RefSeq" id="WP_180047868.1">
    <property type="nucleotide sequence ID" value="NZ_CP048659.1"/>
</dbReference>
<reference evidence="1 2" key="1">
    <citation type="submission" date="2020-02" db="EMBL/GenBank/DDBJ databases">
        <title>Tigecycline-resistant Acinetobacter species from pigs and migratory birds.</title>
        <authorList>
            <person name="Chen C."/>
            <person name="Sun J."/>
            <person name="Liao X.-P."/>
            <person name="Liu Y.-H."/>
        </authorList>
    </citation>
    <scope>NUCLEOTIDE SEQUENCE [LARGE SCALE GENOMIC DNA]</scope>
    <source>
        <strain evidence="1 2">YH12207_T</strain>
    </source>
</reference>